<evidence type="ECO:0000313" key="1">
    <source>
        <dbReference type="EMBL" id="BBJ31592.1"/>
    </source>
</evidence>
<sequence>MQNICPSVIAVTKHDPQLINKQIQAKLINAKVIEVIDLLQHPNIGTLSSSNIIKNM</sequence>
<keyword evidence="2" id="KW-1185">Reference proteome</keyword>
<reference evidence="1 2" key="1">
    <citation type="submission" date="2019-04" db="EMBL/GenBank/DDBJ databases">
        <title>Draft genome sequence of Rickettsia asiatica Maytaro1284.</title>
        <authorList>
            <person name="Thu M."/>
            <person name="Qiu Y."/>
            <person name="Nakao R."/>
        </authorList>
    </citation>
    <scope>NUCLEOTIDE SEQUENCE [LARGE SCALE GENOMIC DNA]</scope>
    <source>
        <strain evidence="1 2">Maytaro1284</strain>
    </source>
</reference>
<accession>A0A510G7C8</accession>
<dbReference type="KEGG" id="ras:RAS_07010"/>
<dbReference type="EMBL" id="AP019563">
    <property type="protein sequence ID" value="BBJ31592.1"/>
    <property type="molecule type" value="Genomic_DNA"/>
</dbReference>
<evidence type="ECO:0000313" key="2">
    <source>
        <dbReference type="Proteomes" id="UP000321183"/>
    </source>
</evidence>
<organism evidence="1 2">
    <name type="scientific">Rickettsia asiatica</name>
    <dbReference type="NCBI Taxonomy" id="238800"/>
    <lineage>
        <taxon>Bacteria</taxon>
        <taxon>Pseudomonadati</taxon>
        <taxon>Pseudomonadota</taxon>
        <taxon>Alphaproteobacteria</taxon>
        <taxon>Rickettsiales</taxon>
        <taxon>Rickettsiaceae</taxon>
        <taxon>Rickettsieae</taxon>
        <taxon>Rickettsia</taxon>
        <taxon>spotted fever group</taxon>
    </lineage>
</organism>
<protein>
    <submittedName>
        <fullName evidence="1">Uncharacterized protein</fullName>
    </submittedName>
</protein>
<proteinExistence type="predicted"/>
<dbReference type="AlphaFoldDB" id="A0A510G7C8"/>
<gene>
    <name evidence="1" type="ORF">RAS_07010</name>
</gene>
<name>A0A510G7C8_9RICK</name>
<dbReference type="Proteomes" id="UP000321183">
    <property type="component" value="Chromosome"/>
</dbReference>